<proteinExistence type="inferred from homology"/>
<dbReference type="FunCoup" id="F4NY26">
    <property type="interactions" value="608"/>
</dbReference>
<dbReference type="InterPro" id="IPR009053">
    <property type="entry name" value="Prefoldin"/>
</dbReference>
<dbReference type="InterPro" id="IPR004127">
    <property type="entry name" value="Prefoldin_subunit_alpha"/>
</dbReference>
<dbReference type="PANTHER" id="PTHR12674:SF2">
    <property type="entry name" value="PREFOLDIN SUBUNIT 5"/>
    <property type="match status" value="1"/>
</dbReference>
<dbReference type="InParanoid" id="F4NY26"/>
<feature type="coiled-coil region" evidence="2">
    <location>
        <begin position="123"/>
        <end position="150"/>
    </location>
</feature>
<evidence type="ECO:0000256" key="1">
    <source>
        <dbReference type="ARBA" id="ARBA00010048"/>
    </source>
</evidence>
<dbReference type="SUPFAM" id="SSF46579">
    <property type="entry name" value="Prefoldin"/>
    <property type="match status" value="1"/>
</dbReference>
<dbReference type="GO" id="GO:0051082">
    <property type="term" value="F:unfolded protein binding"/>
    <property type="evidence" value="ECO:0007669"/>
    <property type="project" value="InterPro"/>
</dbReference>
<evidence type="ECO:0008006" key="6">
    <source>
        <dbReference type="Google" id="ProtNLM"/>
    </source>
</evidence>
<dbReference type="Proteomes" id="UP000007241">
    <property type="component" value="Unassembled WGS sequence"/>
</dbReference>
<feature type="coiled-coil region" evidence="2">
    <location>
        <begin position="12"/>
        <end position="39"/>
    </location>
</feature>
<dbReference type="Gene3D" id="1.10.287.370">
    <property type="match status" value="1"/>
</dbReference>
<dbReference type="OrthoDB" id="10267474at2759"/>
<organism evidence="4 5">
    <name type="scientific">Batrachochytrium dendrobatidis (strain JAM81 / FGSC 10211)</name>
    <name type="common">Frog chytrid fungus</name>
    <dbReference type="NCBI Taxonomy" id="684364"/>
    <lineage>
        <taxon>Eukaryota</taxon>
        <taxon>Fungi</taxon>
        <taxon>Fungi incertae sedis</taxon>
        <taxon>Chytridiomycota</taxon>
        <taxon>Chytridiomycota incertae sedis</taxon>
        <taxon>Chytridiomycetes</taxon>
        <taxon>Rhizophydiales</taxon>
        <taxon>Rhizophydiales incertae sedis</taxon>
        <taxon>Batrachochytrium</taxon>
    </lineage>
</organism>
<evidence type="ECO:0000313" key="5">
    <source>
        <dbReference type="Proteomes" id="UP000007241"/>
    </source>
</evidence>
<dbReference type="OMA" id="QAKFKAC"/>
<dbReference type="STRING" id="684364.F4NY26"/>
<dbReference type="GO" id="GO:0006457">
    <property type="term" value="P:protein folding"/>
    <property type="evidence" value="ECO:0007669"/>
    <property type="project" value="InterPro"/>
</dbReference>
<dbReference type="GO" id="GO:1990114">
    <property type="term" value="P:RNA polymerase II core complex assembly"/>
    <property type="evidence" value="ECO:0000318"/>
    <property type="project" value="GO_Central"/>
</dbReference>
<reference evidence="4 5" key="1">
    <citation type="submission" date="2009-12" db="EMBL/GenBank/DDBJ databases">
        <title>The draft genome of Batrachochytrium dendrobatidis.</title>
        <authorList>
            <consortium name="US DOE Joint Genome Institute (JGI-PGF)"/>
            <person name="Kuo A."/>
            <person name="Salamov A."/>
            <person name="Schmutz J."/>
            <person name="Lucas S."/>
            <person name="Pitluck S."/>
            <person name="Rosenblum E."/>
            <person name="Stajich J."/>
            <person name="Eisen M."/>
            <person name="Grigoriev I.V."/>
        </authorList>
    </citation>
    <scope>NUCLEOTIDE SEQUENCE [LARGE SCALE GENOMIC DNA]</scope>
    <source>
        <strain evidence="5">JAM81 / FGSC 10211</strain>
    </source>
</reference>
<keyword evidence="3" id="KW-0812">Transmembrane</keyword>
<feature type="transmembrane region" description="Helical" evidence="3">
    <location>
        <begin position="63"/>
        <end position="85"/>
    </location>
</feature>
<keyword evidence="3" id="KW-1133">Transmembrane helix</keyword>
<keyword evidence="3" id="KW-0472">Membrane</keyword>
<name>F4NY26_BATDJ</name>
<dbReference type="PANTHER" id="PTHR12674">
    <property type="entry name" value="PREFOLDIN SUBUNIT 5"/>
    <property type="match status" value="1"/>
</dbReference>
<dbReference type="GO" id="GO:0005737">
    <property type="term" value="C:cytoplasm"/>
    <property type="evidence" value="ECO:0000318"/>
    <property type="project" value="GO_Central"/>
</dbReference>
<dbReference type="Pfam" id="PF02996">
    <property type="entry name" value="Prefoldin"/>
    <property type="match status" value="2"/>
</dbReference>
<evidence type="ECO:0000256" key="3">
    <source>
        <dbReference type="SAM" id="Phobius"/>
    </source>
</evidence>
<comment type="similarity">
    <text evidence="1">Belongs to the prefoldin subunit alpha family.</text>
</comment>
<evidence type="ECO:0000256" key="2">
    <source>
        <dbReference type="SAM" id="Coils"/>
    </source>
</evidence>
<dbReference type="GO" id="GO:1990113">
    <property type="term" value="P:RNA polymerase I assembly"/>
    <property type="evidence" value="ECO:0000318"/>
    <property type="project" value="GO_Central"/>
</dbReference>
<dbReference type="InterPro" id="IPR011599">
    <property type="entry name" value="PFD_alpha_archaea"/>
</dbReference>
<evidence type="ECO:0000313" key="4">
    <source>
        <dbReference type="EMBL" id="EGF82251.1"/>
    </source>
</evidence>
<dbReference type="GO" id="GO:1990115">
    <property type="term" value="P:RNA polymerase III assembly"/>
    <property type="evidence" value="ECO:0000318"/>
    <property type="project" value="GO_Central"/>
</dbReference>
<dbReference type="CDD" id="cd23157">
    <property type="entry name" value="Prefoldin_5"/>
    <property type="match status" value="1"/>
</dbReference>
<dbReference type="GO" id="GO:0016272">
    <property type="term" value="C:prefoldin complex"/>
    <property type="evidence" value="ECO:0000318"/>
    <property type="project" value="GO_Central"/>
</dbReference>
<gene>
    <name evidence="4" type="ORF">BATDEDRAFT_23692</name>
</gene>
<protein>
    <recommendedName>
        <fullName evidence="6">Prefoldin, alpha subunit</fullName>
    </recommendedName>
</protein>
<dbReference type="HOGENOM" id="CLU_091867_0_1_1"/>
<keyword evidence="5" id="KW-1185">Reference proteome</keyword>
<dbReference type="RefSeq" id="XP_006677347.1">
    <property type="nucleotide sequence ID" value="XM_006677284.1"/>
</dbReference>
<sequence>MSQAIKLEELPVHQLQAVRQQLEEEIQTLTQSFAQLKQAQAKFNDSIESLKPLANPANESKDILVPLTTSISFLAIVMFISMSALQSIGAEINTMTSQLADIKTVIVDVGTGYMIEKSVTDATDFYKRKVEYLKLNLEKLQETVVQRQNQRSSVVEMIQMKLAMVQKESSQGDKNAIAAN</sequence>
<keyword evidence="2" id="KW-0175">Coiled coil</keyword>
<dbReference type="GeneID" id="18238278"/>
<accession>F4NY26</accession>
<dbReference type="EMBL" id="GL882881">
    <property type="protein sequence ID" value="EGF82251.1"/>
    <property type="molecule type" value="Genomic_DNA"/>
</dbReference>
<dbReference type="AlphaFoldDB" id="F4NY26"/>